<feature type="domain" description="LamG-like jellyroll fold" evidence="3">
    <location>
        <begin position="709"/>
        <end position="861"/>
    </location>
</feature>
<organism evidence="4 5">
    <name type="scientific">Actinomadura mexicana</name>
    <dbReference type="NCBI Taxonomy" id="134959"/>
    <lineage>
        <taxon>Bacteria</taxon>
        <taxon>Bacillati</taxon>
        <taxon>Actinomycetota</taxon>
        <taxon>Actinomycetes</taxon>
        <taxon>Streptosporangiales</taxon>
        <taxon>Thermomonosporaceae</taxon>
        <taxon>Actinomadura</taxon>
    </lineage>
</organism>
<accession>A0A238XGY7</accession>
<evidence type="ECO:0000256" key="1">
    <source>
        <dbReference type="ARBA" id="ARBA00022729"/>
    </source>
</evidence>
<sequence length="878" mass="95670">MLTAPDTTFPVYIDPVWDTKKATGWGMVSSGWPDQSYYKFAGKSTEGMGRCEVAKDPNCVKNQTKRLFFRMPLPSLKGRYIQSVEFTPFETSAYNCDNPTSVQLWRTATLQSYATWNNTNKSSVWLEHLTSKDVVHCSKAPVEFGGANLRSHVQDAVNKGYGSITLGLKAYSESTMDWWKRFADDAYLHVQYNNPPKQPDTDTMFAMPGGTCVSGSAKWVNTVPKVFATLIDPDDEDKNKVQGQFTLHWANNADGSDWGPKWTSGLTPAKTSNTQFQQQLPLTIPHGKKIGWGVRAWDGEQWGPWSYDGAQTGCYFYYDPDLPAKPSVTSTDYPEDDNWHDGVGTPGTFTISDSAQLADRYELWLNGFYYSTLSTTAGAARQVQIAPSRSGPNHLDVVAYTPSSQRGATYTYNFLANLGRPAKARFTLDEQSGTTLQAVTREGEPTISATAHGGSVVGVDGQDGRAIKLDGSTGYASTETPVIDTSKSFAVAAWVWVDPNAAGNDFTALSAEGNNKSAFYLKYVKHLQRWVFARTAADSDDPGWWQAESATPAQAGAWTHLVGVWDSALKRLRIYVNGVVGNDSAEVTSVWNATGGLQIGRAQYAENPVDFWPGLIDDVRVYDRSVGGPEVEELVKQYPVLKGRWKLNTAEGVASPGEPEEQEVPALTLENGAEISSDAGFSIWASPAGLSLAQPGAFAETSLGLETEQSFTIAGWVRSTERPLKPATVFSQAGTNTNAVTLRYVPGADPEDQGGWQAVMRNTDTVTATPLVASHSKFLPGEWEHLAIVYDALRDRLSLYVNGELQQTADEISEEDGVLGFEASNGGLQVGRSKLGAADGTEFWPDAIDDLWVYQGALTASQIQTLAAPVERETSDGP</sequence>
<evidence type="ECO:0000313" key="4">
    <source>
        <dbReference type="EMBL" id="SNR57970.1"/>
    </source>
</evidence>
<dbReference type="PANTHER" id="PTHR46943">
    <property type="entry name" value="PENTRAXIN-RELATED PROTEIN PTX3"/>
    <property type="match status" value="1"/>
</dbReference>
<dbReference type="EMBL" id="FZNP01000004">
    <property type="protein sequence ID" value="SNR57970.1"/>
    <property type="molecule type" value="Genomic_DNA"/>
</dbReference>
<proteinExistence type="predicted"/>
<dbReference type="Pfam" id="PF13385">
    <property type="entry name" value="Laminin_G_3"/>
    <property type="match status" value="2"/>
</dbReference>
<dbReference type="SUPFAM" id="SSF49899">
    <property type="entry name" value="Concanavalin A-like lectins/glucanases"/>
    <property type="match status" value="2"/>
</dbReference>
<dbReference type="GO" id="GO:0006955">
    <property type="term" value="P:immune response"/>
    <property type="evidence" value="ECO:0007669"/>
    <property type="project" value="InterPro"/>
</dbReference>
<gene>
    <name evidence="4" type="ORF">SAMN06265355_104327</name>
</gene>
<keyword evidence="1" id="KW-0732">Signal</keyword>
<feature type="domain" description="LamG-like jellyroll fold" evidence="3">
    <location>
        <begin position="487"/>
        <end position="629"/>
    </location>
</feature>
<evidence type="ECO:0000256" key="2">
    <source>
        <dbReference type="ARBA" id="ARBA00023157"/>
    </source>
</evidence>
<dbReference type="GO" id="GO:0030246">
    <property type="term" value="F:carbohydrate binding"/>
    <property type="evidence" value="ECO:0007669"/>
    <property type="project" value="UniProtKB-KW"/>
</dbReference>
<keyword evidence="2" id="KW-1015">Disulfide bond</keyword>
<keyword evidence="5" id="KW-1185">Reference proteome</keyword>
<dbReference type="AlphaFoldDB" id="A0A238XGY7"/>
<evidence type="ECO:0000313" key="5">
    <source>
        <dbReference type="Proteomes" id="UP000198420"/>
    </source>
</evidence>
<evidence type="ECO:0000259" key="3">
    <source>
        <dbReference type="SMART" id="SM00560"/>
    </source>
</evidence>
<dbReference type="Proteomes" id="UP000198420">
    <property type="component" value="Unassembled WGS sequence"/>
</dbReference>
<dbReference type="InterPro" id="IPR006558">
    <property type="entry name" value="LamG-like"/>
</dbReference>
<dbReference type="SMART" id="SM00560">
    <property type="entry name" value="LamGL"/>
    <property type="match status" value="2"/>
</dbReference>
<dbReference type="InterPro" id="IPR042837">
    <property type="entry name" value="PTX3"/>
</dbReference>
<protein>
    <submittedName>
        <fullName evidence="4">Concanavalin A-like lectin/glucanases superfamily protein</fullName>
    </submittedName>
</protein>
<dbReference type="Gene3D" id="2.60.120.200">
    <property type="match status" value="2"/>
</dbReference>
<keyword evidence="4" id="KW-0430">Lectin</keyword>
<name>A0A238XGY7_9ACTN</name>
<dbReference type="PANTHER" id="PTHR46943:SF1">
    <property type="entry name" value="PENTRAXIN-RELATED PROTEIN PTX3"/>
    <property type="match status" value="1"/>
</dbReference>
<dbReference type="InterPro" id="IPR013320">
    <property type="entry name" value="ConA-like_dom_sf"/>
</dbReference>
<reference evidence="5" key="1">
    <citation type="submission" date="2017-06" db="EMBL/GenBank/DDBJ databases">
        <authorList>
            <person name="Varghese N."/>
            <person name="Submissions S."/>
        </authorList>
    </citation>
    <scope>NUCLEOTIDE SEQUENCE [LARGE SCALE GENOMIC DNA]</scope>
    <source>
        <strain evidence="5">DSM 44485</strain>
    </source>
</reference>